<evidence type="ECO:0000313" key="12">
    <source>
        <dbReference type="EMBL" id="QBI03817.1"/>
    </source>
</evidence>
<keyword evidence="5" id="KW-0812">Transmembrane</keyword>
<evidence type="ECO:0000313" key="13">
    <source>
        <dbReference type="Proteomes" id="UP000292307"/>
    </source>
</evidence>
<keyword evidence="9" id="KW-0472">Membrane</keyword>
<evidence type="ECO:0000256" key="7">
    <source>
        <dbReference type="ARBA" id="ARBA00023065"/>
    </source>
</evidence>
<evidence type="ECO:0000256" key="4">
    <source>
        <dbReference type="ARBA" id="ARBA00022452"/>
    </source>
</evidence>
<evidence type="ECO:0000256" key="9">
    <source>
        <dbReference type="ARBA" id="ARBA00023136"/>
    </source>
</evidence>
<evidence type="ECO:0000256" key="8">
    <source>
        <dbReference type="ARBA" id="ARBA00023114"/>
    </source>
</evidence>
<accession>A0ABX5RYQ6</accession>
<gene>
    <name evidence="12" type="ORF">EYF70_25630</name>
</gene>
<keyword evidence="10" id="KW-0998">Cell outer membrane</keyword>
<keyword evidence="6" id="KW-0732">Signal</keyword>
<evidence type="ECO:0000259" key="11">
    <source>
        <dbReference type="Pfam" id="PF13609"/>
    </source>
</evidence>
<evidence type="ECO:0000256" key="1">
    <source>
        <dbReference type="ARBA" id="ARBA00004571"/>
    </source>
</evidence>
<dbReference type="InterPro" id="IPR023614">
    <property type="entry name" value="Porin_dom_sf"/>
</dbReference>
<dbReference type="Gene3D" id="2.40.160.10">
    <property type="entry name" value="Porin"/>
    <property type="match status" value="1"/>
</dbReference>
<evidence type="ECO:0000256" key="2">
    <source>
        <dbReference type="ARBA" id="ARBA00011233"/>
    </source>
</evidence>
<evidence type="ECO:0000256" key="5">
    <source>
        <dbReference type="ARBA" id="ARBA00022692"/>
    </source>
</evidence>
<dbReference type="PRINTS" id="PR00184">
    <property type="entry name" value="NEISSPPORIN"/>
</dbReference>
<comment type="subunit">
    <text evidence="2">Homotrimer.</text>
</comment>
<dbReference type="EMBL" id="CP036401">
    <property type="protein sequence ID" value="QBI03817.1"/>
    <property type="molecule type" value="Genomic_DNA"/>
</dbReference>
<protein>
    <submittedName>
        <fullName evidence="12">Porin</fullName>
    </submittedName>
</protein>
<dbReference type="PANTHER" id="PTHR34501">
    <property type="entry name" value="PROTEIN YDDL-RELATED"/>
    <property type="match status" value="1"/>
</dbReference>
<dbReference type="SUPFAM" id="SSF56935">
    <property type="entry name" value="Porins"/>
    <property type="match status" value="1"/>
</dbReference>
<dbReference type="PANTHER" id="PTHR34501:SF9">
    <property type="entry name" value="MAJOR OUTER MEMBRANE PROTEIN P.IA"/>
    <property type="match status" value="1"/>
</dbReference>
<dbReference type="Proteomes" id="UP000292307">
    <property type="component" value="Chromosome"/>
</dbReference>
<proteinExistence type="predicted"/>
<organism evidence="12 13">
    <name type="scientific">Pseudoduganella albidiflava</name>
    <dbReference type="NCBI Taxonomy" id="321983"/>
    <lineage>
        <taxon>Bacteria</taxon>
        <taxon>Pseudomonadati</taxon>
        <taxon>Pseudomonadota</taxon>
        <taxon>Betaproteobacteria</taxon>
        <taxon>Burkholderiales</taxon>
        <taxon>Oxalobacteraceae</taxon>
        <taxon>Telluria group</taxon>
        <taxon>Pseudoduganella</taxon>
    </lineage>
</organism>
<sequence length="412" mass="43751">MRTPSLPPLLSALLSSLLPPLLSPLWSPFSPPSLPSRLPRLLPRRLPRLLLRLLLQFLPRFLLPAACAAAAPFAHAQQVQVYGRLNVSLEAARAPGVHAERMVNNRSVLGFRGSEDLGGGLKALFQIEGTLAPDSGAGEIARRDTRVGLEGAFGTVFAGHWSTAYNGATSSLDPFYPTTAGYMSILANGAAASTDNVADVASFDRRQANSVHWWSPRWRGWTLRATHGLPEERPAGGAKPSLLSLALIHDAGPLYLALAHERHHEYHGPGTADTGSKAAIGYLSGTTRLAVVAERLAYQLPAGRLARNALYVSLSHQAGRHGLRASIGKAGDGHGGGTVGFVRGGADTGAVHATAGYEYLFSPRTTVYAYHTRLHNDGNAAYDFPINGVKGFTDSLAGAHISATSFGLRHSF</sequence>
<evidence type="ECO:0000256" key="3">
    <source>
        <dbReference type="ARBA" id="ARBA00022448"/>
    </source>
</evidence>
<dbReference type="InterPro" id="IPR050298">
    <property type="entry name" value="Gram-neg_bact_OMP"/>
</dbReference>
<keyword evidence="3" id="KW-0813">Transport</keyword>
<keyword evidence="4" id="KW-1134">Transmembrane beta strand</keyword>
<keyword evidence="8" id="KW-0626">Porin</keyword>
<comment type="subcellular location">
    <subcellularLocation>
        <location evidence="1">Cell outer membrane</location>
        <topology evidence="1">Multi-pass membrane protein</topology>
    </subcellularLocation>
</comment>
<reference evidence="12 13" key="1">
    <citation type="submission" date="2019-02" db="EMBL/GenBank/DDBJ databases">
        <title>Draft Genome Sequences of Six Type Strains of the Genus Massilia.</title>
        <authorList>
            <person name="Miess H."/>
            <person name="Frediansyhah A."/>
            <person name="Gross H."/>
        </authorList>
    </citation>
    <scope>NUCLEOTIDE SEQUENCE [LARGE SCALE GENOMIC DNA]</scope>
    <source>
        <strain evidence="12 13">DSM 17472</strain>
    </source>
</reference>
<dbReference type="CDD" id="cd00342">
    <property type="entry name" value="gram_neg_porins"/>
    <property type="match status" value="1"/>
</dbReference>
<evidence type="ECO:0000256" key="6">
    <source>
        <dbReference type="ARBA" id="ARBA00022729"/>
    </source>
</evidence>
<dbReference type="InterPro" id="IPR033900">
    <property type="entry name" value="Gram_neg_porin_domain"/>
</dbReference>
<name>A0ABX5RYQ6_9BURK</name>
<keyword evidence="13" id="KW-1185">Reference proteome</keyword>
<feature type="domain" description="Porin" evidence="11">
    <location>
        <begin position="65"/>
        <end position="379"/>
    </location>
</feature>
<keyword evidence="7" id="KW-0406">Ion transport</keyword>
<evidence type="ECO:0000256" key="10">
    <source>
        <dbReference type="ARBA" id="ARBA00023237"/>
    </source>
</evidence>
<dbReference type="Pfam" id="PF13609">
    <property type="entry name" value="Porin_4"/>
    <property type="match status" value="1"/>
</dbReference>
<dbReference type="InterPro" id="IPR002299">
    <property type="entry name" value="Porin_Neis"/>
</dbReference>